<feature type="region of interest" description="Disordered" evidence="1">
    <location>
        <begin position="31"/>
        <end position="51"/>
    </location>
</feature>
<feature type="compositionally biased region" description="Basic and acidic residues" evidence="1">
    <location>
        <begin position="34"/>
        <end position="44"/>
    </location>
</feature>
<gene>
    <name evidence="3" type="ORF">ACFPYJ_10980</name>
</gene>
<name>A0ABW0VXS2_9BACL</name>
<comment type="caution">
    <text evidence="3">The sequence shown here is derived from an EMBL/GenBank/DDBJ whole genome shotgun (WGS) entry which is preliminary data.</text>
</comment>
<evidence type="ECO:0000256" key="2">
    <source>
        <dbReference type="SAM" id="Phobius"/>
    </source>
</evidence>
<feature type="transmembrane region" description="Helical" evidence="2">
    <location>
        <begin position="6"/>
        <end position="24"/>
    </location>
</feature>
<evidence type="ECO:0000256" key="1">
    <source>
        <dbReference type="SAM" id="MobiDB-lite"/>
    </source>
</evidence>
<keyword evidence="2" id="KW-0472">Membrane</keyword>
<organism evidence="3 4">
    <name type="scientific">Paenibacillus solisilvae</name>
    <dbReference type="NCBI Taxonomy" id="2486751"/>
    <lineage>
        <taxon>Bacteria</taxon>
        <taxon>Bacillati</taxon>
        <taxon>Bacillota</taxon>
        <taxon>Bacilli</taxon>
        <taxon>Bacillales</taxon>
        <taxon>Paenibacillaceae</taxon>
        <taxon>Paenibacillus</taxon>
    </lineage>
</organism>
<proteinExistence type="predicted"/>
<dbReference type="EMBL" id="JBHSOW010000040">
    <property type="protein sequence ID" value="MFC5649634.1"/>
    <property type="molecule type" value="Genomic_DNA"/>
</dbReference>
<accession>A0ABW0VXS2</accession>
<dbReference type="Proteomes" id="UP001596047">
    <property type="component" value="Unassembled WGS sequence"/>
</dbReference>
<evidence type="ECO:0000313" key="3">
    <source>
        <dbReference type="EMBL" id="MFC5649634.1"/>
    </source>
</evidence>
<keyword evidence="2" id="KW-0812">Transmembrane</keyword>
<keyword evidence="4" id="KW-1185">Reference proteome</keyword>
<dbReference type="RefSeq" id="WP_379188168.1">
    <property type="nucleotide sequence ID" value="NZ_JBHSOW010000040.1"/>
</dbReference>
<evidence type="ECO:0000313" key="4">
    <source>
        <dbReference type="Proteomes" id="UP001596047"/>
    </source>
</evidence>
<protein>
    <submittedName>
        <fullName evidence="3">Uncharacterized protein</fullName>
    </submittedName>
</protein>
<keyword evidence="2" id="KW-1133">Transmembrane helix</keyword>
<reference evidence="4" key="1">
    <citation type="journal article" date="2019" name="Int. J. Syst. Evol. Microbiol.">
        <title>The Global Catalogue of Microorganisms (GCM) 10K type strain sequencing project: providing services to taxonomists for standard genome sequencing and annotation.</title>
        <authorList>
            <consortium name="The Broad Institute Genomics Platform"/>
            <consortium name="The Broad Institute Genome Sequencing Center for Infectious Disease"/>
            <person name="Wu L."/>
            <person name="Ma J."/>
        </authorList>
    </citation>
    <scope>NUCLEOTIDE SEQUENCE [LARGE SCALE GENOMIC DNA]</scope>
    <source>
        <strain evidence="4">CGMCC 1.3240</strain>
    </source>
</reference>
<sequence>MIPIRALLMSLLLIIVVVVIYTNVTGGEQGTKVQLERSGRHMSDSIRGMSP</sequence>